<feature type="active site" description="Proton donor/acceptor" evidence="1">
    <location>
        <position position="325"/>
    </location>
</feature>
<keyword evidence="3" id="KW-1015">Disulfide bond</keyword>
<dbReference type="Gene3D" id="2.70.70.10">
    <property type="entry name" value="Glucose Permease (Domain IIA)"/>
    <property type="match status" value="1"/>
</dbReference>
<sequence length="519" mass="57882">MKKLLYRIGKTIFICLLLGEITITPFNSLSFSSVKATDVKVETINEKTMLSDGQFVYGPNVNDFDLYKYLKEKAPHLLPYYNNLYYYSLSPSINPRVILTLLELRNSIISSTTDIEERLKDPLRIDNSGFEKELDLVTTKLNGFFYYILNKYYKTSLEKREDLKLNLNDGNTILLSKNINAGTYALLATFSDLMGKEELEIFNSNLDNKSFYNTYISLFPESDPFSQQNMLDTVTPPSADLLQFPYPIGESWYYNGVHSYSIGGSDRSSIDFSTSSTFPSWGTSTSNSWAVAAFPGTITKHTNEQGVSCGATIDYGDGWQVYYYHLQNIQDYTNNKIKRNEKVGNLADSEAKATCLGGAASGEHVHFSLKKNGALYDVDGSNLSLWTVHSGVNSYETDCTLMYLHRTLRGEEEKKCPIGGTSPNSVNNDGPFGGDNPNTNGTVFWGDNVKDRVGLAEVKNTITIEDTTVDNSKSFIINGNVNKKNELTLKAGSTIYLKNGFKAEEGSKFNASIDVTLNP</sequence>
<feature type="binding site" evidence="2">
    <location>
        <position position="366"/>
    </location>
    <ligand>
        <name>Zn(2+)</name>
        <dbReference type="ChEBI" id="CHEBI:29105"/>
    </ligand>
</feature>
<comment type="cofactor">
    <cofactor evidence="2">
        <name>Zn(2+)</name>
        <dbReference type="ChEBI" id="CHEBI:29105"/>
    </cofactor>
    <text evidence="2">Binds 1 zinc ion per subunit.</text>
</comment>
<dbReference type="STRING" id="1618350.UR67_C0005G0006"/>
<dbReference type="SUPFAM" id="SSF51261">
    <property type="entry name" value="Duplicated hybrid motif"/>
    <property type="match status" value="1"/>
</dbReference>
<evidence type="ECO:0000256" key="2">
    <source>
        <dbReference type="PIRSR" id="PIRSR600841-2"/>
    </source>
</evidence>
<dbReference type="NCBIfam" id="NF045639">
    <property type="entry name" value="GCX_COOH"/>
    <property type="match status" value="1"/>
</dbReference>
<organism evidence="5 6">
    <name type="scientific">candidate division CPR3 bacterium GW2011_GWF2_35_18</name>
    <dbReference type="NCBI Taxonomy" id="1618350"/>
    <lineage>
        <taxon>Bacteria</taxon>
        <taxon>Bacteria division CPR3</taxon>
    </lineage>
</organism>
<gene>
    <name evidence="5" type="ORF">UR67_C0005G0006</name>
</gene>
<dbReference type="EMBL" id="LBQB01000005">
    <property type="protein sequence ID" value="KKP69517.1"/>
    <property type="molecule type" value="Genomic_DNA"/>
</dbReference>
<feature type="binding site" evidence="2">
    <location>
        <position position="271"/>
    </location>
    <ligand>
        <name>Zn(2+)</name>
        <dbReference type="ChEBI" id="CHEBI:29105"/>
    </ligand>
</feature>
<evidence type="ECO:0000259" key="4">
    <source>
        <dbReference type="Pfam" id="PF01551"/>
    </source>
</evidence>
<keyword evidence="2" id="KW-0479">Metal-binding</keyword>
<comment type="caution">
    <text evidence="5">The sequence shown here is derived from an EMBL/GenBank/DDBJ whole genome shotgun (WGS) entry which is preliminary data.</text>
</comment>
<evidence type="ECO:0000256" key="3">
    <source>
        <dbReference type="PIRSR" id="PIRSR600841-3"/>
    </source>
</evidence>
<evidence type="ECO:0000313" key="6">
    <source>
        <dbReference type="Proteomes" id="UP000034581"/>
    </source>
</evidence>
<dbReference type="InterPro" id="IPR055015">
    <property type="entry name" value="GCX_COOH"/>
</dbReference>
<feature type="binding site" evidence="2">
    <location>
        <position position="258"/>
    </location>
    <ligand>
        <name>Zn(2+)</name>
        <dbReference type="ChEBI" id="CHEBI:29105"/>
    </ligand>
</feature>
<dbReference type="GO" id="GO:0004222">
    <property type="term" value="F:metalloendopeptidase activity"/>
    <property type="evidence" value="ECO:0007669"/>
    <property type="project" value="InterPro"/>
</dbReference>
<feature type="domain" description="M23ase beta-sheet core" evidence="4">
    <location>
        <begin position="290"/>
        <end position="376"/>
    </location>
</feature>
<keyword evidence="2" id="KW-0862">Zinc</keyword>
<dbReference type="CDD" id="cd12797">
    <property type="entry name" value="M23_peptidase"/>
    <property type="match status" value="1"/>
</dbReference>
<feature type="active site" description="Proton donor/acceptor" evidence="1">
    <location>
        <position position="364"/>
    </location>
</feature>
<dbReference type="InterPro" id="IPR000841">
    <property type="entry name" value="Pept_M23A_Blytic"/>
</dbReference>
<name>A0A0G0EQC7_UNCC3</name>
<accession>A0A0G0EQC7</accession>
<dbReference type="GO" id="GO:0006508">
    <property type="term" value="P:proteolysis"/>
    <property type="evidence" value="ECO:0007669"/>
    <property type="project" value="InterPro"/>
</dbReference>
<protein>
    <submittedName>
        <fullName evidence="5">Membrane protein metalloendopeptidase</fullName>
    </submittedName>
</protein>
<evidence type="ECO:0000313" key="5">
    <source>
        <dbReference type="EMBL" id="KKP69517.1"/>
    </source>
</evidence>
<dbReference type="Proteomes" id="UP000034581">
    <property type="component" value="Unassembled WGS sequence"/>
</dbReference>
<dbReference type="InterPro" id="IPR016047">
    <property type="entry name" value="M23ase_b-sheet_dom"/>
</dbReference>
<reference evidence="5 6" key="1">
    <citation type="journal article" date="2015" name="Nature">
        <title>rRNA introns, odd ribosomes, and small enigmatic genomes across a large radiation of phyla.</title>
        <authorList>
            <person name="Brown C.T."/>
            <person name="Hug L.A."/>
            <person name="Thomas B.C."/>
            <person name="Sharon I."/>
            <person name="Castelle C.J."/>
            <person name="Singh A."/>
            <person name="Wilkins M.J."/>
            <person name="Williams K.H."/>
            <person name="Banfield J.F."/>
        </authorList>
    </citation>
    <scope>NUCLEOTIDE SEQUENCE [LARGE SCALE GENOMIC DNA]</scope>
</reference>
<dbReference type="PRINTS" id="PR00933">
    <property type="entry name" value="BLYTICPTASE"/>
</dbReference>
<dbReference type="GO" id="GO:0046872">
    <property type="term" value="F:metal ion binding"/>
    <property type="evidence" value="ECO:0007669"/>
    <property type="project" value="UniProtKB-KW"/>
</dbReference>
<dbReference type="Pfam" id="PF01551">
    <property type="entry name" value="Peptidase_M23"/>
    <property type="match status" value="1"/>
</dbReference>
<feature type="disulfide bond" evidence="3">
    <location>
        <begin position="309"/>
        <end position="355"/>
    </location>
</feature>
<dbReference type="AlphaFoldDB" id="A0A0G0EQC7"/>
<proteinExistence type="predicted"/>
<dbReference type="InterPro" id="IPR011055">
    <property type="entry name" value="Dup_hybrid_motif"/>
</dbReference>
<evidence type="ECO:0000256" key="1">
    <source>
        <dbReference type="PIRSR" id="PIRSR600841-1"/>
    </source>
</evidence>